<evidence type="ECO:0000313" key="1">
    <source>
        <dbReference type="EMBL" id="BCM73369.1"/>
    </source>
</evidence>
<reference evidence="1" key="1">
    <citation type="submission" date="2020-10" db="EMBL/GenBank/DDBJ databases">
        <title>First report of a multidrug-resistant plasmid encoding blaNDM-1, blaOXA-420 and armA in a clinical isolate of Acinetobacter variabilis in Japan.</title>
        <authorList>
            <person name="Tohya M."/>
            <person name="Uechi K."/>
            <person name="Kirikae T."/>
        </authorList>
    </citation>
    <scope>NUCLEOTIDE SEQUENCE</scope>
    <source>
        <strain evidence="1">RYU24</strain>
        <plasmid evidence="1">pRYU24</plasmid>
    </source>
</reference>
<name>A0A7I8HTR5_9GAMM</name>
<proteinExistence type="predicted"/>
<keyword evidence="1" id="KW-0614">Plasmid</keyword>
<dbReference type="EMBL" id="LC591943">
    <property type="protein sequence ID" value="BCM73369.1"/>
    <property type="molecule type" value="Genomic_DNA"/>
</dbReference>
<organism evidence="1">
    <name type="scientific">Acinetobacter variabilis</name>
    <dbReference type="NCBI Taxonomy" id="70346"/>
    <lineage>
        <taxon>Bacteria</taxon>
        <taxon>Pseudomonadati</taxon>
        <taxon>Pseudomonadota</taxon>
        <taxon>Gammaproteobacteria</taxon>
        <taxon>Moraxellales</taxon>
        <taxon>Moraxellaceae</taxon>
        <taxon>Acinetobacter</taxon>
    </lineage>
</organism>
<sequence length="248" mass="28750">MGQTRLLTNIIQRKVMLPEEMSPSMQRDNFEVALTDFEKHAIIKCLFKADNQRSTECWSVRKLQTLLGIAQKIKISICVSCIGKIYTATSILSMGRIVFQYIYAWVKRYFADEQATQAPNFSDQQKEDIRDLRNHLGDLADFQKICIDPKFAEQKSKLDDIKISFRQVLGTPEDARRVFQSINSDTKRLDKYEEYHLRSRGSDAYYAIYACCYINDNKSNLEELQYTRLNALIELGRGSISCFSLPSY</sequence>
<geneLocation type="plasmid" evidence="1">
    <name>pRYU24</name>
</geneLocation>
<dbReference type="AlphaFoldDB" id="A0A7I8HTR5"/>
<accession>A0A7I8HTR5</accession>
<protein>
    <submittedName>
        <fullName evidence="1">Uncharacterized protein</fullName>
    </submittedName>
</protein>